<dbReference type="AlphaFoldDB" id="A0A1H8NZZ7"/>
<protein>
    <submittedName>
        <fullName evidence="3">Uncharacterized protein</fullName>
    </submittedName>
</protein>
<feature type="transmembrane region" description="Helical" evidence="2">
    <location>
        <begin position="136"/>
        <end position="161"/>
    </location>
</feature>
<gene>
    <name evidence="3" type="ORF">SAMN05216267_102422</name>
</gene>
<keyword evidence="2" id="KW-1133">Transmembrane helix</keyword>
<reference evidence="3 4" key="1">
    <citation type="submission" date="2016-10" db="EMBL/GenBank/DDBJ databases">
        <authorList>
            <person name="de Groot N.N."/>
        </authorList>
    </citation>
    <scope>NUCLEOTIDE SEQUENCE [LARGE SCALE GENOMIC DNA]</scope>
    <source>
        <strain evidence="3 4">CGMCC 4.2026</strain>
    </source>
</reference>
<accession>A0A1H8NZZ7</accession>
<proteinExistence type="predicted"/>
<evidence type="ECO:0000256" key="2">
    <source>
        <dbReference type="SAM" id="Phobius"/>
    </source>
</evidence>
<feature type="compositionally biased region" description="Basic and acidic residues" evidence="1">
    <location>
        <begin position="1"/>
        <end position="12"/>
    </location>
</feature>
<dbReference type="Proteomes" id="UP000181951">
    <property type="component" value="Unassembled WGS sequence"/>
</dbReference>
<keyword evidence="2" id="KW-0472">Membrane</keyword>
<name>A0A1H8NZZ7_9ACTN</name>
<dbReference type="EMBL" id="FODD01000024">
    <property type="protein sequence ID" value="SEO35177.1"/>
    <property type="molecule type" value="Genomic_DNA"/>
</dbReference>
<keyword evidence="2" id="KW-0812">Transmembrane</keyword>
<sequence length="166" mass="18115">MARADGDGERRRGGPRTLPPGRSRGKGFHPEQAVRHAEVVSAYSSDQELGDVRDVTRGDVEVDVAANRLDGTVRLSILWTDEIVLSPDDAERVAHALLRAAGEGRRGTGGLRRRGGWVREGSGAGREESGVRAGRVVLWGLWLGCLLFAVWFFARVIALFVQAESW</sequence>
<evidence type="ECO:0000256" key="1">
    <source>
        <dbReference type="SAM" id="MobiDB-lite"/>
    </source>
</evidence>
<evidence type="ECO:0000313" key="4">
    <source>
        <dbReference type="Proteomes" id="UP000181951"/>
    </source>
</evidence>
<feature type="region of interest" description="Disordered" evidence="1">
    <location>
        <begin position="1"/>
        <end position="32"/>
    </location>
</feature>
<organism evidence="3 4">
    <name type="scientific">Actinacidiphila rubida</name>
    <dbReference type="NCBI Taxonomy" id="310780"/>
    <lineage>
        <taxon>Bacteria</taxon>
        <taxon>Bacillati</taxon>
        <taxon>Actinomycetota</taxon>
        <taxon>Actinomycetes</taxon>
        <taxon>Kitasatosporales</taxon>
        <taxon>Streptomycetaceae</taxon>
        <taxon>Actinacidiphila</taxon>
    </lineage>
</organism>
<keyword evidence="4" id="KW-1185">Reference proteome</keyword>
<evidence type="ECO:0000313" key="3">
    <source>
        <dbReference type="EMBL" id="SEO35177.1"/>
    </source>
</evidence>